<keyword evidence="5" id="KW-0143">Chaperone</keyword>
<comment type="similarity">
    <text evidence="1 5">Belongs to the small Tim family.</text>
</comment>
<keyword evidence="8" id="KW-1185">Reference proteome</keyword>
<keyword evidence="2 5" id="KW-0472">Membrane</keyword>
<keyword evidence="3 5" id="KW-0653">Protein transport</keyword>
<evidence type="ECO:0000256" key="1">
    <source>
        <dbReference type="ARBA" id="ARBA00006720"/>
    </source>
</evidence>
<evidence type="ECO:0000256" key="5">
    <source>
        <dbReference type="RuleBase" id="RU367043"/>
    </source>
</evidence>
<dbReference type="GO" id="GO:0005743">
    <property type="term" value="C:mitochondrial inner membrane"/>
    <property type="evidence" value="ECO:0007669"/>
    <property type="project" value="UniProtKB-SubCell"/>
</dbReference>
<keyword evidence="5" id="KW-1015">Disulfide bond</keyword>
<comment type="subunit">
    <text evidence="5">Heterohexamer.</text>
</comment>
<accession>A0A9P5Z4F7</accession>
<gene>
    <name evidence="7" type="ORF">BDN70DRAFT_993000</name>
</gene>
<comment type="domain">
    <text evidence="5">The twin CX3C motif contains 4 conserved Cys residues that form 2 disulfide bonds in the mitochondrial intermembrane space.</text>
</comment>
<dbReference type="Proteomes" id="UP000807469">
    <property type="component" value="Unassembled WGS sequence"/>
</dbReference>
<protein>
    <recommendedName>
        <fullName evidence="5">Mitochondrial import inner membrane translocase subunit</fullName>
    </recommendedName>
</protein>
<keyword evidence="5" id="KW-0496">Mitochondrion</keyword>
<keyword evidence="4 5" id="KW-0811">Translocation</keyword>
<comment type="caution">
    <text evidence="7">The sequence shown here is derived from an EMBL/GenBank/DDBJ whole genome shotgun (WGS) entry which is preliminary data.</text>
</comment>
<proteinExistence type="inferred from homology"/>
<dbReference type="InterPro" id="IPR004217">
    <property type="entry name" value="Tim10-like"/>
</dbReference>
<dbReference type="OrthoDB" id="344165at2759"/>
<evidence type="ECO:0000259" key="6">
    <source>
        <dbReference type="Pfam" id="PF02953"/>
    </source>
</evidence>
<dbReference type="AlphaFoldDB" id="A0A9P5Z4F7"/>
<comment type="function">
    <text evidence="5">Mitochondrial intermembrane chaperone that participates in the import and insertion of some multi-pass transmembrane proteins into the mitochondrial inner membrane. Also required for the transfer of beta-barrel precursors from the TOM complex to the sorting and assembly machinery (SAM complex) of the outer membrane. Acts as a chaperone-like protein that protects the hydrophobic precursors from aggregation and guide them through the mitochondrial intermembrane space.</text>
</comment>
<evidence type="ECO:0000313" key="7">
    <source>
        <dbReference type="EMBL" id="KAF9480045.1"/>
    </source>
</evidence>
<feature type="domain" description="Tim10-like" evidence="6">
    <location>
        <begin position="16"/>
        <end position="77"/>
    </location>
</feature>
<keyword evidence="5" id="KW-0813">Transport</keyword>
<name>A0A9P5Z4F7_9AGAR</name>
<dbReference type="SUPFAM" id="SSF144122">
    <property type="entry name" value="Tim10-like"/>
    <property type="match status" value="1"/>
</dbReference>
<dbReference type="InterPro" id="IPR035427">
    <property type="entry name" value="Tim10-like_dom_sf"/>
</dbReference>
<keyword evidence="2 5" id="KW-0999">Mitochondrion inner membrane</keyword>
<evidence type="ECO:0000256" key="2">
    <source>
        <dbReference type="ARBA" id="ARBA00022792"/>
    </source>
</evidence>
<dbReference type="EMBL" id="MU155201">
    <property type="protein sequence ID" value="KAF9480045.1"/>
    <property type="molecule type" value="Genomic_DNA"/>
</dbReference>
<comment type="subcellular location">
    <subcellularLocation>
        <location evidence="5">Mitochondrion inner membrane</location>
        <topology evidence="5">Peripheral membrane protein</topology>
        <orientation evidence="5">Intermembrane side</orientation>
    </subcellularLocation>
</comment>
<evidence type="ECO:0000313" key="8">
    <source>
        <dbReference type="Proteomes" id="UP000807469"/>
    </source>
</evidence>
<dbReference type="GO" id="GO:0015031">
    <property type="term" value="P:protein transport"/>
    <property type="evidence" value="ECO:0007669"/>
    <property type="project" value="UniProtKB-KW"/>
</dbReference>
<evidence type="ECO:0000256" key="3">
    <source>
        <dbReference type="ARBA" id="ARBA00022927"/>
    </source>
</evidence>
<reference evidence="7" key="1">
    <citation type="submission" date="2020-11" db="EMBL/GenBank/DDBJ databases">
        <authorList>
            <consortium name="DOE Joint Genome Institute"/>
            <person name="Ahrendt S."/>
            <person name="Riley R."/>
            <person name="Andreopoulos W."/>
            <person name="Labutti K."/>
            <person name="Pangilinan J."/>
            <person name="Ruiz-Duenas F.J."/>
            <person name="Barrasa J.M."/>
            <person name="Sanchez-Garcia M."/>
            <person name="Camarero S."/>
            <person name="Miyauchi S."/>
            <person name="Serrano A."/>
            <person name="Linde D."/>
            <person name="Babiker R."/>
            <person name="Drula E."/>
            <person name="Ayuso-Fernandez I."/>
            <person name="Pacheco R."/>
            <person name="Padilla G."/>
            <person name="Ferreira P."/>
            <person name="Barriuso J."/>
            <person name="Kellner H."/>
            <person name="Castanera R."/>
            <person name="Alfaro M."/>
            <person name="Ramirez L."/>
            <person name="Pisabarro A.G."/>
            <person name="Kuo A."/>
            <person name="Tritt A."/>
            <person name="Lipzen A."/>
            <person name="He G."/>
            <person name="Yan M."/>
            <person name="Ng V."/>
            <person name="Cullen D."/>
            <person name="Martin F."/>
            <person name="Rosso M.-N."/>
            <person name="Henrissat B."/>
            <person name="Hibbett D."/>
            <person name="Martinez A.T."/>
            <person name="Grigoriev I.V."/>
        </authorList>
    </citation>
    <scope>NUCLEOTIDE SEQUENCE</scope>
    <source>
        <strain evidence="7">CIRM-BRFM 674</strain>
    </source>
</reference>
<organism evidence="7 8">
    <name type="scientific">Pholiota conissans</name>
    <dbReference type="NCBI Taxonomy" id="109636"/>
    <lineage>
        <taxon>Eukaryota</taxon>
        <taxon>Fungi</taxon>
        <taxon>Dikarya</taxon>
        <taxon>Basidiomycota</taxon>
        <taxon>Agaricomycotina</taxon>
        <taxon>Agaricomycetes</taxon>
        <taxon>Agaricomycetidae</taxon>
        <taxon>Agaricales</taxon>
        <taxon>Agaricineae</taxon>
        <taxon>Strophariaceae</taxon>
        <taxon>Pholiota</taxon>
    </lineage>
</organism>
<dbReference type="Pfam" id="PF02953">
    <property type="entry name" value="zf-Tim10_DDP"/>
    <property type="match status" value="1"/>
</dbReference>
<sequence>MDQKFDEATQKELATFLEREQAMAKMQSSIQQLTGICWNKCVTGTPGKYFSSSEQSCLANCVDRFLDSSLFMVKQIEEKRNQGGFS</sequence>
<dbReference type="Gene3D" id="1.10.287.810">
    <property type="entry name" value="Mitochondrial import inner membrane translocase subunit tim13 like domains"/>
    <property type="match status" value="1"/>
</dbReference>
<evidence type="ECO:0000256" key="4">
    <source>
        <dbReference type="ARBA" id="ARBA00023010"/>
    </source>
</evidence>